<feature type="non-terminal residue" evidence="2">
    <location>
        <position position="1"/>
    </location>
</feature>
<feature type="compositionally biased region" description="Basic residues" evidence="1">
    <location>
        <begin position="126"/>
        <end position="151"/>
    </location>
</feature>
<feature type="compositionally biased region" description="Basic residues" evidence="1">
    <location>
        <begin position="305"/>
        <end position="325"/>
    </location>
</feature>
<organism evidence="2">
    <name type="scientific">uncultured Frankineae bacterium</name>
    <dbReference type="NCBI Taxonomy" id="437475"/>
    <lineage>
        <taxon>Bacteria</taxon>
        <taxon>Bacillati</taxon>
        <taxon>Actinomycetota</taxon>
        <taxon>Actinomycetes</taxon>
        <taxon>Frankiales</taxon>
        <taxon>environmental samples</taxon>
    </lineage>
</organism>
<gene>
    <name evidence="2" type="ORF">AVDCRST_MAG16-1135</name>
</gene>
<feature type="compositionally biased region" description="Gly residues" evidence="1">
    <location>
        <begin position="112"/>
        <end position="125"/>
    </location>
</feature>
<feature type="compositionally biased region" description="Basic and acidic residues" evidence="1">
    <location>
        <begin position="1"/>
        <end position="16"/>
    </location>
</feature>
<feature type="compositionally biased region" description="Basic residues" evidence="1">
    <location>
        <begin position="26"/>
        <end position="47"/>
    </location>
</feature>
<feature type="compositionally biased region" description="Basic and acidic residues" evidence="1">
    <location>
        <begin position="288"/>
        <end position="300"/>
    </location>
</feature>
<feature type="compositionally biased region" description="Basic and acidic residues" evidence="1">
    <location>
        <begin position="169"/>
        <end position="180"/>
    </location>
</feature>
<protein>
    <submittedName>
        <fullName evidence="2">Uncharacterized protein MJ1480</fullName>
    </submittedName>
</protein>
<dbReference type="EMBL" id="CADCUE010000095">
    <property type="protein sequence ID" value="CAA9327872.1"/>
    <property type="molecule type" value="Genomic_DNA"/>
</dbReference>
<feature type="compositionally biased region" description="Low complexity" evidence="1">
    <location>
        <begin position="268"/>
        <end position="277"/>
    </location>
</feature>
<feature type="region of interest" description="Disordered" evidence="1">
    <location>
        <begin position="1"/>
        <end position="410"/>
    </location>
</feature>
<name>A0A6J4LC83_9ACTN</name>
<dbReference type="AlphaFoldDB" id="A0A6J4LC83"/>
<feature type="compositionally biased region" description="Low complexity" evidence="1">
    <location>
        <begin position="62"/>
        <end position="77"/>
    </location>
</feature>
<sequence>ERERGPRDTRTPDGQRRARAGAGRRPGLRRRLPHRPARRRPGARRRVVRPDRGVRRRRRGARAAAHAPAGARDQPGRPGRGAAAGGRARRRVPGRLLLHHQPRDRRAPRLGLGAGRAAGDGLRSGGRGRSRPHRPGQRRARRAVGRVRRQGRQGGPAAARAQHRGRPLRVHELVGVEREAAVAAAAADRPADARGQGRRRQGAVGRRTGRGPHGCRTGDGRARRGRLRRRAVRRQRPGHPRHRGRAVRHVARGGPRRRQGRRARARAPHPGDQPDPQGRVDRRRRRAGRPDRRGHARAGDARQVLRPRRLRPRRRTPAGRPHRRGGGSAGDAGRAARRRLRDHGGDDAALHRDRQPAARLGTARVRRHQPRDGHQARRPGLGPGGRDRHRHRAVPRGPGPRAGARLPARL</sequence>
<feature type="compositionally biased region" description="Basic residues" evidence="1">
    <location>
        <begin position="87"/>
        <end position="108"/>
    </location>
</feature>
<feature type="compositionally biased region" description="Basic residues" evidence="1">
    <location>
        <begin position="223"/>
        <end position="267"/>
    </location>
</feature>
<feature type="non-terminal residue" evidence="2">
    <location>
        <position position="410"/>
    </location>
</feature>
<feature type="compositionally biased region" description="Basic and acidic residues" evidence="1">
    <location>
        <begin position="342"/>
        <end position="356"/>
    </location>
</feature>
<proteinExistence type="predicted"/>
<evidence type="ECO:0000256" key="1">
    <source>
        <dbReference type="SAM" id="MobiDB-lite"/>
    </source>
</evidence>
<accession>A0A6J4LC83</accession>
<reference evidence="2" key="1">
    <citation type="submission" date="2020-02" db="EMBL/GenBank/DDBJ databases">
        <authorList>
            <person name="Meier V. D."/>
        </authorList>
    </citation>
    <scope>NUCLEOTIDE SEQUENCE</scope>
    <source>
        <strain evidence="2">AVDCRST_MAG16</strain>
    </source>
</reference>
<evidence type="ECO:0000313" key="2">
    <source>
        <dbReference type="EMBL" id="CAA9327872.1"/>
    </source>
</evidence>